<accession>A0ABC8SJR3</accession>
<evidence type="ECO:0000313" key="1">
    <source>
        <dbReference type="EMBL" id="CAK9157148.1"/>
    </source>
</evidence>
<gene>
    <name evidence="1" type="ORF">ILEXP_LOCUS25701</name>
</gene>
<sequence>MSHTKLRNFGLAVGLNSFMANTKAEKNMWLLWNDNLEVKSMLHFEQAMTVSVSYQGADPVLVTVVYGCCDLLVKEALVGTLIGYFYILCYALV</sequence>
<keyword evidence="2" id="KW-1185">Reference proteome</keyword>
<protein>
    <submittedName>
        <fullName evidence="1">Uncharacterized protein</fullName>
    </submittedName>
</protein>
<organism evidence="1 2">
    <name type="scientific">Ilex paraguariensis</name>
    <name type="common">yerba mate</name>
    <dbReference type="NCBI Taxonomy" id="185542"/>
    <lineage>
        <taxon>Eukaryota</taxon>
        <taxon>Viridiplantae</taxon>
        <taxon>Streptophyta</taxon>
        <taxon>Embryophyta</taxon>
        <taxon>Tracheophyta</taxon>
        <taxon>Spermatophyta</taxon>
        <taxon>Magnoliopsida</taxon>
        <taxon>eudicotyledons</taxon>
        <taxon>Gunneridae</taxon>
        <taxon>Pentapetalae</taxon>
        <taxon>asterids</taxon>
        <taxon>campanulids</taxon>
        <taxon>Aquifoliales</taxon>
        <taxon>Aquifoliaceae</taxon>
        <taxon>Ilex</taxon>
    </lineage>
</organism>
<feature type="non-terminal residue" evidence="1">
    <location>
        <position position="93"/>
    </location>
</feature>
<comment type="caution">
    <text evidence="1">The sequence shown here is derived from an EMBL/GenBank/DDBJ whole genome shotgun (WGS) entry which is preliminary data.</text>
</comment>
<evidence type="ECO:0000313" key="2">
    <source>
        <dbReference type="Proteomes" id="UP001642360"/>
    </source>
</evidence>
<reference evidence="1 2" key="1">
    <citation type="submission" date="2024-02" db="EMBL/GenBank/DDBJ databases">
        <authorList>
            <person name="Vignale AGUSTIN F."/>
            <person name="Sosa J E."/>
            <person name="Modenutti C."/>
        </authorList>
    </citation>
    <scope>NUCLEOTIDE SEQUENCE [LARGE SCALE GENOMIC DNA]</scope>
</reference>
<dbReference type="Proteomes" id="UP001642360">
    <property type="component" value="Unassembled WGS sequence"/>
</dbReference>
<name>A0ABC8SJR3_9AQUA</name>
<proteinExistence type="predicted"/>
<dbReference type="AlphaFoldDB" id="A0ABC8SJR3"/>
<dbReference type="EMBL" id="CAUOFW020002950">
    <property type="protein sequence ID" value="CAK9157148.1"/>
    <property type="molecule type" value="Genomic_DNA"/>
</dbReference>